<comment type="subcellular location">
    <subcellularLocation>
        <location evidence="1">Nucleus</location>
    </subcellularLocation>
</comment>
<keyword evidence="4" id="KW-0539">Nucleus</keyword>
<protein>
    <submittedName>
        <fullName evidence="6">INO80 complex subunit C</fullName>
    </submittedName>
</protein>
<dbReference type="GO" id="GO:0006338">
    <property type="term" value="P:chromatin remodeling"/>
    <property type="evidence" value="ECO:0007669"/>
    <property type="project" value="InterPro"/>
</dbReference>
<dbReference type="PANTHER" id="PTHR31200">
    <property type="entry name" value="INO80 COMPLEX SUBUNIT C"/>
    <property type="match status" value="1"/>
</dbReference>
<evidence type="ECO:0000259" key="5">
    <source>
        <dbReference type="SMART" id="SM00993"/>
    </source>
</evidence>
<reference evidence="6" key="2">
    <citation type="submission" date="2014-07" db="EMBL/GenBank/DDBJ databases">
        <authorList>
            <person name="Hull J."/>
        </authorList>
    </citation>
    <scope>NUCLEOTIDE SEQUENCE</scope>
</reference>
<evidence type="ECO:0000313" key="7">
    <source>
        <dbReference type="EMBL" id="JAG27282.1"/>
    </source>
</evidence>
<dbReference type="EMBL" id="GBHO01016323">
    <property type="protein sequence ID" value="JAG27281.1"/>
    <property type="molecule type" value="Transcribed_RNA"/>
</dbReference>
<dbReference type="Pfam" id="PF08265">
    <property type="entry name" value="YL1_C"/>
    <property type="match status" value="1"/>
</dbReference>
<dbReference type="InterPro" id="IPR029525">
    <property type="entry name" value="INO80C/Ies6"/>
</dbReference>
<evidence type="ECO:0000256" key="3">
    <source>
        <dbReference type="ARBA" id="ARBA00023163"/>
    </source>
</evidence>
<reference evidence="6" key="1">
    <citation type="journal article" date="2014" name="PLoS ONE">
        <title>Transcriptome-Based Identification of ABC Transporters in the Western Tarnished Plant Bug Lygus hesperus.</title>
        <authorList>
            <person name="Hull J.J."/>
            <person name="Chaney K."/>
            <person name="Geib S.M."/>
            <person name="Fabrick J.A."/>
            <person name="Brent C.S."/>
            <person name="Walsh D."/>
            <person name="Lavine L.C."/>
        </authorList>
    </citation>
    <scope>NUCLEOTIDE SEQUENCE</scope>
</reference>
<dbReference type="SMART" id="SM00993">
    <property type="entry name" value="YL1_C"/>
    <property type="match status" value="1"/>
</dbReference>
<organism evidence="6">
    <name type="scientific">Lygus hesperus</name>
    <name type="common">Western plant bug</name>
    <dbReference type="NCBI Taxonomy" id="30085"/>
    <lineage>
        <taxon>Eukaryota</taxon>
        <taxon>Metazoa</taxon>
        <taxon>Ecdysozoa</taxon>
        <taxon>Arthropoda</taxon>
        <taxon>Hexapoda</taxon>
        <taxon>Insecta</taxon>
        <taxon>Pterygota</taxon>
        <taxon>Neoptera</taxon>
        <taxon>Paraneoptera</taxon>
        <taxon>Hemiptera</taxon>
        <taxon>Heteroptera</taxon>
        <taxon>Panheteroptera</taxon>
        <taxon>Cimicomorpha</taxon>
        <taxon>Miridae</taxon>
        <taxon>Mirini</taxon>
        <taxon>Lygus</taxon>
    </lineage>
</organism>
<feature type="domain" description="Vps72/YL1 C-terminal" evidence="5">
    <location>
        <begin position="92"/>
        <end position="121"/>
    </location>
</feature>
<evidence type="ECO:0000256" key="2">
    <source>
        <dbReference type="ARBA" id="ARBA00023015"/>
    </source>
</evidence>
<gene>
    <name evidence="6" type="primary">Ino80c_0</name>
    <name evidence="7" type="synonym">Ino80c_1</name>
    <name evidence="6" type="ORF">CM83_48622</name>
    <name evidence="7" type="ORF">CM83_48623</name>
</gene>
<dbReference type="PANTHER" id="PTHR31200:SF1">
    <property type="entry name" value="INO80 COMPLEX SUBUNIT C"/>
    <property type="match status" value="1"/>
</dbReference>
<accession>A0A0A9Y6K6</accession>
<evidence type="ECO:0000313" key="6">
    <source>
        <dbReference type="EMBL" id="JAG27281.1"/>
    </source>
</evidence>
<dbReference type="EMBL" id="GBHO01016322">
    <property type="protein sequence ID" value="JAG27282.1"/>
    <property type="molecule type" value="Transcribed_RNA"/>
</dbReference>
<name>A0A0A9Y6K6_LYGHE</name>
<keyword evidence="3" id="KW-0804">Transcription</keyword>
<evidence type="ECO:0000256" key="1">
    <source>
        <dbReference type="ARBA" id="ARBA00004123"/>
    </source>
</evidence>
<dbReference type="GO" id="GO:0031011">
    <property type="term" value="C:Ino80 complex"/>
    <property type="evidence" value="ECO:0007669"/>
    <property type="project" value="InterPro"/>
</dbReference>
<dbReference type="InterPro" id="IPR013272">
    <property type="entry name" value="Vps72/YL1_C"/>
</dbReference>
<sequence length="143" mass="16011">MVKKKSTEVITVVVEEEPPNPPDGIEEVREPQSKMPIFRNPNYQHQTLIGGKKKTWRSLKQIVAHEKSLPWPPDTPLYSNISAPPALKPPKKYSDISGLEAKYTDPQTKLFYSSSDEFATIRSLPSDIIAGFLTLRGANNPIP</sequence>
<evidence type="ECO:0000256" key="4">
    <source>
        <dbReference type="ARBA" id="ARBA00023242"/>
    </source>
</evidence>
<dbReference type="AlphaFoldDB" id="A0A0A9Y6K6"/>
<keyword evidence="2" id="KW-0805">Transcription regulation</keyword>
<proteinExistence type="predicted"/>